<evidence type="ECO:0000313" key="12">
    <source>
        <dbReference type="EMBL" id="KAF8465804.1"/>
    </source>
</evidence>
<evidence type="ECO:0000256" key="4">
    <source>
        <dbReference type="ARBA" id="ARBA00022723"/>
    </source>
</evidence>
<feature type="compositionally biased region" description="Polar residues" evidence="11">
    <location>
        <begin position="218"/>
        <end position="231"/>
    </location>
</feature>
<dbReference type="AlphaFoldDB" id="A0A9P5JWB5"/>
<dbReference type="EMBL" id="WHVB01000045">
    <property type="protein sequence ID" value="KAF8465804.1"/>
    <property type="molecule type" value="Genomic_DNA"/>
</dbReference>
<keyword evidence="4 10" id="KW-0479">Metal-binding</keyword>
<name>A0A9P5JWB5_9AGAM</name>
<evidence type="ECO:0000256" key="9">
    <source>
        <dbReference type="ARBA" id="ARBA00044484"/>
    </source>
</evidence>
<comment type="caution">
    <text evidence="12">The sequence shown here is derived from an EMBL/GenBank/DDBJ whole genome shotgun (WGS) entry which is preliminary data.</text>
</comment>
<dbReference type="Proteomes" id="UP000759537">
    <property type="component" value="Unassembled WGS sequence"/>
</dbReference>
<feature type="region of interest" description="Disordered" evidence="11">
    <location>
        <begin position="102"/>
        <end position="134"/>
    </location>
</feature>
<keyword evidence="13" id="KW-1185">Reference proteome</keyword>
<dbReference type="SUPFAM" id="SSF56655">
    <property type="entry name" value="Carbohydrate phosphatase"/>
    <property type="match status" value="1"/>
</dbReference>
<dbReference type="Gene3D" id="3.40.190.80">
    <property type="match status" value="1"/>
</dbReference>
<dbReference type="PANTHER" id="PTHR43200">
    <property type="entry name" value="PHOSPHATASE"/>
    <property type="match status" value="1"/>
</dbReference>
<dbReference type="InterPro" id="IPR051090">
    <property type="entry name" value="Inositol_monoP_superfamily"/>
</dbReference>
<dbReference type="InterPro" id="IPR020583">
    <property type="entry name" value="Inositol_monoP_metal-BS"/>
</dbReference>
<dbReference type="GO" id="GO:0008441">
    <property type="term" value="F:3'(2'),5'-bisphosphate nucleotidase activity"/>
    <property type="evidence" value="ECO:0007669"/>
    <property type="project" value="UniProtKB-EC"/>
</dbReference>
<feature type="binding site" evidence="10">
    <location>
        <position position="167"/>
    </location>
    <ligand>
        <name>Mg(2+)</name>
        <dbReference type="ChEBI" id="CHEBI:18420"/>
        <label>1</label>
        <note>catalytic</note>
    </ligand>
</feature>
<evidence type="ECO:0000256" key="8">
    <source>
        <dbReference type="ARBA" id="ARBA00044479"/>
    </source>
</evidence>
<evidence type="ECO:0000256" key="1">
    <source>
        <dbReference type="ARBA" id="ARBA00001946"/>
    </source>
</evidence>
<feature type="binding site" evidence="10">
    <location>
        <position position="71"/>
    </location>
    <ligand>
        <name>Mg(2+)</name>
        <dbReference type="ChEBI" id="CHEBI:18420"/>
        <label>1</label>
        <note>catalytic</note>
    </ligand>
</feature>
<dbReference type="OrthoDB" id="411145at2759"/>
<reference evidence="12" key="2">
    <citation type="journal article" date="2020" name="Nat. Commun.">
        <title>Large-scale genome sequencing of mycorrhizal fungi provides insights into the early evolution of symbiotic traits.</title>
        <authorList>
            <person name="Miyauchi S."/>
            <person name="Kiss E."/>
            <person name="Kuo A."/>
            <person name="Drula E."/>
            <person name="Kohler A."/>
            <person name="Sanchez-Garcia M."/>
            <person name="Morin E."/>
            <person name="Andreopoulos B."/>
            <person name="Barry K.W."/>
            <person name="Bonito G."/>
            <person name="Buee M."/>
            <person name="Carver A."/>
            <person name="Chen C."/>
            <person name="Cichocki N."/>
            <person name="Clum A."/>
            <person name="Culley D."/>
            <person name="Crous P.W."/>
            <person name="Fauchery L."/>
            <person name="Girlanda M."/>
            <person name="Hayes R.D."/>
            <person name="Keri Z."/>
            <person name="LaButti K."/>
            <person name="Lipzen A."/>
            <person name="Lombard V."/>
            <person name="Magnuson J."/>
            <person name="Maillard F."/>
            <person name="Murat C."/>
            <person name="Nolan M."/>
            <person name="Ohm R.A."/>
            <person name="Pangilinan J."/>
            <person name="Pereira M.F."/>
            <person name="Perotto S."/>
            <person name="Peter M."/>
            <person name="Pfister S."/>
            <person name="Riley R."/>
            <person name="Sitrit Y."/>
            <person name="Stielow J.B."/>
            <person name="Szollosi G."/>
            <person name="Zifcakova L."/>
            <person name="Stursova M."/>
            <person name="Spatafora J.W."/>
            <person name="Tedersoo L."/>
            <person name="Vaario L.M."/>
            <person name="Yamada A."/>
            <person name="Yan M."/>
            <person name="Wang P."/>
            <person name="Xu J."/>
            <person name="Bruns T."/>
            <person name="Baldrian P."/>
            <person name="Vilgalys R."/>
            <person name="Dunand C."/>
            <person name="Henrissat B."/>
            <person name="Grigoriev I.V."/>
            <person name="Hibbett D."/>
            <person name="Nagy L.G."/>
            <person name="Martin F.M."/>
        </authorList>
    </citation>
    <scope>NUCLEOTIDE SEQUENCE</scope>
    <source>
        <strain evidence="12">Prilba</strain>
    </source>
</reference>
<dbReference type="PROSITE" id="PS00629">
    <property type="entry name" value="IMP_1"/>
    <property type="match status" value="1"/>
</dbReference>
<gene>
    <name evidence="12" type="ORF">DFH94DRAFT_782584</name>
</gene>
<dbReference type="InterPro" id="IPR006239">
    <property type="entry name" value="DPNP"/>
</dbReference>
<feature type="compositionally biased region" description="Low complexity" evidence="11">
    <location>
        <begin position="259"/>
        <end position="268"/>
    </location>
</feature>
<dbReference type="Gene3D" id="3.30.540.10">
    <property type="entry name" value="Fructose-1,6-Bisphosphatase, subunit A, domain 1"/>
    <property type="match status" value="1"/>
</dbReference>
<feature type="region of interest" description="Disordered" evidence="11">
    <location>
        <begin position="248"/>
        <end position="274"/>
    </location>
</feature>
<evidence type="ECO:0000256" key="6">
    <source>
        <dbReference type="ARBA" id="ARBA00022842"/>
    </source>
</evidence>
<feature type="binding site" evidence="10">
    <location>
        <position position="169"/>
    </location>
    <ligand>
        <name>Mg(2+)</name>
        <dbReference type="ChEBI" id="CHEBI:18420"/>
        <label>1</label>
        <note>catalytic</note>
    </ligand>
</feature>
<keyword evidence="6 10" id="KW-0460">Magnesium</keyword>
<feature type="binding site" evidence="10">
    <location>
        <position position="170"/>
    </location>
    <ligand>
        <name>Mg(2+)</name>
        <dbReference type="ChEBI" id="CHEBI:18420"/>
        <label>1</label>
        <note>catalytic</note>
    </ligand>
</feature>
<feature type="binding site" evidence="10">
    <location>
        <position position="363"/>
    </location>
    <ligand>
        <name>Mg(2+)</name>
        <dbReference type="ChEBI" id="CHEBI:18420"/>
        <label>1</label>
        <note>catalytic</note>
    </ligand>
</feature>
<dbReference type="GO" id="GO:0046872">
    <property type="term" value="F:metal ion binding"/>
    <property type="evidence" value="ECO:0007669"/>
    <property type="project" value="UniProtKB-KW"/>
</dbReference>
<evidence type="ECO:0000256" key="2">
    <source>
        <dbReference type="ARBA" id="ARBA00009759"/>
    </source>
</evidence>
<evidence type="ECO:0000256" key="11">
    <source>
        <dbReference type="SAM" id="MobiDB-lite"/>
    </source>
</evidence>
<dbReference type="PANTHER" id="PTHR43200:SF6">
    <property type="entry name" value="3'(2'),5'-BISPHOSPHATE NUCLEOTIDASE"/>
    <property type="match status" value="1"/>
</dbReference>
<accession>A0A9P5JWB5</accession>
<comment type="similarity">
    <text evidence="2">Belongs to the inositol monophosphatase superfamily.</text>
</comment>
<evidence type="ECO:0000256" key="3">
    <source>
        <dbReference type="ARBA" id="ARBA00012633"/>
    </source>
</evidence>
<feature type="region of interest" description="Disordered" evidence="11">
    <location>
        <begin position="204"/>
        <end position="231"/>
    </location>
</feature>
<dbReference type="InterPro" id="IPR000760">
    <property type="entry name" value="Inositol_monophosphatase-like"/>
</dbReference>
<evidence type="ECO:0000256" key="7">
    <source>
        <dbReference type="ARBA" id="ARBA00044466"/>
    </source>
</evidence>
<dbReference type="GO" id="GO:0000103">
    <property type="term" value="P:sulfate assimilation"/>
    <property type="evidence" value="ECO:0007669"/>
    <property type="project" value="TreeGrafter"/>
</dbReference>
<organism evidence="12 13">
    <name type="scientific">Russula ochroleuca</name>
    <dbReference type="NCBI Taxonomy" id="152965"/>
    <lineage>
        <taxon>Eukaryota</taxon>
        <taxon>Fungi</taxon>
        <taxon>Dikarya</taxon>
        <taxon>Basidiomycota</taxon>
        <taxon>Agaricomycotina</taxon>
        <taxon>Agaricomycetes</taxon>
        <taxon>Russulales</taxon>
        <taxon>Russulaceae</taxon>
        <taxon>Russula</taxon>
    </lineage>
</organism>
<protein>
    <recommendedName>
        <fullName evidence="3">3'(2'),5'-bisphosphate nucleotidase</fullName>
        <ecNumber evidence="3">3.1.3.7</ecNumber>
    </recommendedName>
</protein>
<dbReference type="EC" id="3.1.3.7" evidence="3"/>
<evidence type="ECO:0000256" key="10">
    <source>
        <dbReference type="PIRSR" id="PIRSR600760-2"/>
    </source>
</evidence>
<comment type="catalytic activity">
    <reaction evidence="7">
        <text>adenosine 2',5'-bisphosphate + H2O = AMP + phosphate</text>
        <dbReference type="Rhea" id="RHEA:77643"/>
        <dbReference type="ChEBI" id="CHEBI:15377"/>
        <dbReference type="ChEBI" id="CHEBI:43474"/>
        <dbReference type="ChEBI" id="CHEBI:194156"/>
        <dbReference type="ChEBI" id="CHEBI:456215"/>
        <dbReference type="EC" id="3.1.3.7"/>
    </reaction>
    <physiologicalReaction direction="left-to-right" evidence="7">
        <dbReference type="Rhea" id="RHEA:77644"/>
    </physiologicalReaction>
</comment>
<evidence type="ECO:0000256" key="5">
    <source>
        <dbReference type="ARBA" id="ARBA00022801"/>
    </source>
</evidence>
<dbReference type="Pfam" id="PF00459">
    <property type="entry name" value="Inositol_P"/>
    <property type="match status" value="1"/>
</dbReference>
<reference evidence="12" key="1">
    <citation type="submission" date="2019-10" db="EMBL/GenBank/DDBJ databases">
        <authorList>
            <consortium name="DOE Joint Genome Institute"/>
            <person name="Kuo A."/>
            <person name="Miyauchi S."/>
            <person name="Kiss E."/>
            <person name="Drula E."/>
            <person name="Kohler A."/>
            <person name="Sanchez-Garcia M."/>
            <person name="Andreopoulos B."/>
            <person name="Barry K.W."/>
            <person name="Bonito G."/>
            <person name="Buee M."/>
            <person name="Carver A."/>
            <person name="Chen C."/>
            <person name="Cichocki N."/>
            <person name="Clum A."/>
            <person name="Culley D."/>
            <person name="Crous P.W."/>
            <person name="Fauchery L."/>
            <person name="Girlanda M."/>
            <person name="Hayes R."/>
            <person name="Keri Z."/>
            <person name="LaButti K."/>
            <person name="Lipzen A."/>
            <person name="Lombard V."/>
            <person name="Magnuson J."/>
            <person name="Maillard F."/>
            <person name="Morin E."/>
            <person name="Murat C."/>
            <person name="Nolan M."/>
            <person name="Ohm R."/>
            <person name="Pangilinan J."/>
            <person name="Pereira M."/>
            <person name="Perotto S."/>
            <person name="Peter M."/>
            <person name="Riley R."/>
            <person name="Sitrit Y."/>
            <person name="Stielow B."/>
            <person name="Szollosi G."/>
            <person name="Zifcakova L."/>
            <person name="Stursova M."/>
            <person name="Spatafora J.W."/>
            <person name="Tedersoo L."/>
            <person name="Vaario L.-M."/>
            <person name="Yamada A."/>
            <person name="Yan M."/>
            <person name="Wang P."/>
            <person name="Xu J."/>
            <person name="Bruns T."/>
            <person name="Baldrian P."/>
            <person name="Vilgalys R."/>
            <person name="Henrissat B."/>
            <person name="Grigoriev I.V."/>
            <person name="Hibbett D."/>
            <person name="Nagy L.G."/>
            <person name="Martin F.M."/>
        </authorList>
    </citation>
    <scope>NUCLEOTIDE SEQUENCE</scope>
    <source>
        <strain evidence="12">Prilba</strain>
    </source>
</reference>
<keyword evidence="5" id="KW-0378">Hydrolase</keyword>
<proteinExistence type="inferred from homology"/>
<evidence type="ECO:0000313" key="13">
    <source>
        <dbReference type="Proteomes" id="UP000759537"/>
    </source>
</evidence>
<comment type="cofactor">
    <cofactor evidence="1 10">
        <name>Mg(2+)</name>
        <dbReference type="ChEBI" id="CHEBI:18420"/>
    </cofactor>
</comment>
<comment type="catalytic activity">
    <reaction evidence="8">
        <text>adenosine 3',5'-bisphosphate + H2O = AMP + phosphate</text>
        <dbReference type="Rhea" id="RHEA:10040"/>
        <dbReference type="ChEBI" id="CHEBI:15377"/>
        <dbReference type="ChEBI" id="CHEBI:43474"/>
        <dbReference type="ChEBI" id="CHEBI:58343"/>
        <dbReference type="ChEBI" id="CHEBI:456215"/>
        <dbReference type="EC" id="3.1.3.7"/>
    </reaction>
    <physiologicalReaction direction="left-to-right" evidence="8">
        <dbReference type="Rhea" id="RHEA:10041"/>
    </physiologicalReaction>
</comment>
<dbReference type="CDD" id="cd01517">
    <property type="entry name" value="PAP_phosphatase"/>
    <property type="match status" value="1"/>
</dbReference>
<dbReference type="NCBIfam" id="TIGR01330">
    <property type="entry name" value="bisphos_HAL2"/>
    <property type="match status" value="1"/>
</dbReference>
<sequence length="436" mass="45003">MPVPFALEQQVAIVAVRRACALTTTVFNKLVAGETLVKGDKSPVTVADFSAQAVINTILSQAFPDDPIVGEEDASDLRAPTTEAGHALRARVVELADDILAQPPLTPSGTTTSGGGADSDPDSGIGGEGGERAEWGLGRRWGADALLKAIDRGNFAGGRSGRMWTLDPIDGTKGFLRGGQYAVCLALLIDARVELGVIGCPNLPSTPSPSPPSHQSSGANTSTPDDASANSRDTGALFVAVRGHGTHQLPLLVPPPPSSTTAASASAPSTPPAVHRRRLNMPRLEVHELSFLESVEKAHAALDTNARIAARLGVRAEPLRMDSQAKYAALVRGDGGGGVYLRLPVAGGRRGGGAGGYQEKIWDHAPGSLLVEEAGGIVTDYRGRPLDFGLGRTLGTNFGVVAARKEVHAQVIDAVQAVLAEEAAQGEGGGEESAQS</sequence>
<comment type="catalytic activity">
    <reaction evidence="9">
        <text>3'-phosphoadenylyl sulfate + H2O = adenosine 5'-phosphosulfate + phosphate</text>
        <dbReference type="Rhea" id="RHEA:77639"/>
        <dbReference type="ChEBI" id="CHEBI:15377"/>
        <dbReference type="ChEBI" id="CHEBI:43474"/>
        <dbReference type="ChEBI" id="CHEBI:58243"/>
        <dbReference type="ChEBI" id="CHEBI:58339"/>
        <dbReference type="EC" id="3.1.3.7"/>
    </reaction>
    <physiologicalReaction direction="left-to-right" evidence="9">
        <dbReference type="Rhea" id="RHEA:77640"/>
    </physiologicalReaction>
</comment>